<keyword evidence="5" id="KW-0456">Lyase</keyword>
<dbReference type="Gene3D" id="3.40.50.1100">
    <property type="match status" value="2"/>
</dbReference>
<dbReference type="SUPFAM" id="SSF53686">
    <property type="entry name" value="Tryptophan synthase beta subunit-like PLP-dependent enzymes"/>
    <property type="match status" value="1"/>
</dbReference>
<sequence>MSTAADIVSRLETLPRLRAMYGPTPLEEAHALSRHLGGPRIFIKRDDLTAAGLGGNKVRKLEFILGRAVAEGYDTVIVCGGYQSNLARIAAAMGARAGLRIELVLGGVPGEPHPICGNLLLDYLLGAQVHLVETEPRWDFGTVIEDLAARLAREGRRAMIMPLGGSNPQGMAGYIMATAEMMTQFAENDIAPEHLFVAVGSGGTYSGLALGECNLNPGYHVTGVSVSRRTDYLLDKVTAETMEAREVLGLPHVPAAQALTLIDDQIGADYGAPTEAAREAIHLLARLEGVFVDPVYSAKCLAGLIDQIRSGCIGRQETVIFLHTGGSPALFAYDPAVLLPDIAA</sequence>
<dbReference type="InterPro" id="IPR036052">
    <property type="entry name" value="TrpB-like_PALP_sf"/>
</dbReference>
<dbReference type="InterPro" id="IPR001926">
    <property type="entry name" value="TrpB-like_PALP"/>
</dbReference>
<dbReference type="EC" id="4.4.1.15" evidence="5"/>
<dbReference type="EMBL" id="JAUSVR010000018">
    <property type="protein sequence ID" value="MDQ0512907.1"/>
    <property type="molecule type" value="Genomic_DNA"/>
</dbReference>
<dbReference type="GO" id="GO:0034011">
    <property type="term" value="F:L-cysteate sulfo-lyase activity"/>
    <property type="evidence" value="ECO:0007669"/>
    <property type="project" value="UniProtKB-EC"/>
</dbReference>
<proteinExistence type="inferred from homology"/>
<dbReference type="RefSeq" id="WP_306891560.1">
    <property type="nucleotide sequence ID" value="NZ_JAUSVR010000018.1"/>
</dbReference>
<protein>
    <submittedName>
        <fullName evidence="5">D-cysteine desulfhydrase/L-cysteate sulfo-lyase</fullName>
        <ecNumber evidence="5">4.4.1.15</ecNumber>
        <ecNumber evidence="5">4.4.1.25</ecNumber>
    </submittedName>
</protein>
<evidence type="ECO:0000256" key="1">
    <source>
        <dbReference type="ARBA" id="ARBA00001933"/>
    </source>
</evidence>
<accession>A0ABU0LW00</accession>
<evidence type="ECO:0000256" key="2">
    <source>
        <dbReference type="ARBA" id="ARBA00008639"/>
    </source>
</evidence>
<comment type="caution">
    <text evidence="5">The sequence shown here is derived from an EMBL/GenBank/DDBJ whole genome shotgun (WGS) entry which is preliminary data.</text>
</comment>
<evidence type="ECO:0000313" key="5">
    <source>
        <dbReference type="EMBL" id="MDQ0512907.1"/>
    </source>
</evidence>
<reference evidence="5 6" key="1">
    <citation type="submission" date="2023-07" db="EMBL/GenBank/DDBJ databases">
        <title>Genomic Encyclopedia of Type Strains, Phase IV (KMG-IV): sequencing the most valuable type-strain genomes for metagenomic binning, comparative biology and taxonomic classification.</title>
        <authorList>
            <person name="Goeker M."/>
        </authorList>
    </citation>
    <scope>NUCLEOTIDE SEQUENCE [LARGE SCALE GENOMIC DNA]</scope>
    <source>
        <strain evidence="5 6">DSM 15561</strain>
    </source>
</reference>
<dbReference type="EC" id="4.4.1.25" evidence="5"/>
<organism evidence="5 6">
    <name type="scientific">Ancylobacter amanitiformis</name>
    <dbReference type="NCBI Taxonomy" id="217069"/>
    <lineage>
        <taxon>Bacteria</taxon>
        <taxon>Pseudomonadati</taxon>
        <taxon>Pseudomonadota</taxon>
        <taxon>Alphaproteobacteria</taxon>
        <taxon>Hyphomicrobiales</taxon>
        <taxon>Xanthobacteraceae</taxon>
        <taxon>Ancylobacter</taxon>
    </lineage>
</organism>
<gene>
    <name evidence="5" type="ORF">QOZ99_003823</name>
</gene>
<dbReference type="PIRSF" id="PIRSF006278">
    <property type="entry name" value="ACCD_DCysDesulf"/>
    <property type="match status" value="1"/>
</dbReference>
<comment type="cofactor">
    <cofactor evidence="1">
        <name>pyridoxal 5'-phosphate</name>
        <dbReference type="ChEBI" id="CHEBI:597326"/>
    </cofactor>
</comment>
<dbReference type="PANTHER" id="PTHR43780">
    <property type="entry name" value="1-AMINOCYCLOPROPANE-1-CARBOXYLATE DEAMINASE-RELATED"/>
    <property type="match status" value="1"/>
</dbReference>
<comment type="similarity">
    <text evidence="2">Belongs to the ACC deaminase/D-cysteine desulfhydrase family.</text>
</comment>
<dbReference type="Proteomes" id="UP001235094">
    <property type="component" value="Unassembled WGS sequence"/>
</dbReference>
<keyword evidence="3" id="KW-0663">Pyridoxal phosphate</keyword>
<feature type="domain" description="Tryptophan synthase beta chain-like PALP" evidence="4">
    <location>
        <begin position="20"/>
        <end position="325"/>
    </location>
</feature>
<dbReference type="PANTHER" id="PTHR43780:SF2">
    <property type="entry name" value="1-AMINOCYCLOPROPANE-1-CARBOXYLATE DEAMINASE-RELATED"/>
    <property type="match status" value="1"/>
</dbReference>
<dbReference type="InterPro" id="IPR027278">
    <property type="entry name" value="ACCD_DCysDesulf"/>
</dbReference>
<dbReference type="Pfam" id="PF00291">
    <property type="entry name" value="PALP"/>
    <property type="match status" value="1"/>
</dbReference>
<evidence type="ECO:0000256" key="3">
    <source>
        <dbReference type="ARBA" id="ARBA00022898"/>
    </source>
</evidence>
<dbReference type="GO" id="GO:0019148">
    <property type="term" value="F:D-cysteine desulfhydrase activity"/>
    <property type="evidence" value="ECO:0007669"/>
    <property type="project" value="UniProtKB-EC"/>
</dbReference>
<evidence type="ECO:0000313" key="6">
    <source>
        <dbReference type="Proteomes" id="UP001235094"/>
    </source>
</evidence>
<keyword evidence="6" id="KW-1185">Reference proteome</keyword>
<evidence type="ECO:0000259" key="4">
    <source>
        <dbReference type="Pfam" id="PF00291"/>
    </source>
</evidence>
<name>A0ABU0LW00_9HYPH</name>